<protein>
    <submittedName>
        <fullName evidence="2">Uncharacterized protein LOC107270149</fullName>
    </submittedName>
</protein>
<dbReference type="AlphaFoldDB" id="A0AAJ7C2J9"/>
<organism evidence="1 2">
    <name type="scientific">Cephus cinctus</name>
    <name type="common">Wheat stem sawfly</name>
    <dbReference type="NCBI Taxonomy" id="211228"/>
    <lineage>
        <taxon>Eukaryota</taxon>
        <taxon>Metazoa</taxon>
        <taxon>Ecdysozoa</taxon>
        <taxon>Arthropoda</taxon>
        <taxon>Hexapoda</taxon>
        <taxon>Insecta</taxon>
        <taxon>Pterygota</taxon>
        <taxon>Neoptera</taxon>
        <taxon>Endopterygota</taxon>
        <taxon>Hymenoptera</taxon>
        <taxon>Cephoidea</taxon>
        <taxon>Cephidae</taxon>
        <taxon>Cephus</taxon>
    </lineage>
</organism>
<dbReference type="GeneID" id="107270149"/>
<dbReference type="Proteomes" id="UP000694920">
    <property type="component" value="Unplaced"/>
</dbReference>
<dbReference type="RefSeq" id="XP_015600368.1">
    <property type="nucleotide sequence ID" value="XM_015744882.2"/>
</dbReference>
<evidence type="ECO:0000313" key="2">
    <source>
        <dbReference type="RefSeq" id="XP_015600368.1"/>
    </source>
</evidence>
<dbReference type="KEGG" id="ccin:107270149"/>
<evidence type="ECO:0000313" key="1">
    <source>
        <dbReference type="Proteomes" id="UP000694920"/>
    </source>
</evidence>
<keyword evidence="1" id="KW-1185">Reference proteome</keyword>
<sequence>MEEVITDLYNILIHLEYPGVAETSLKDFEPVILYGSNRTKLLSWLISKNSEHLGVCLENLQDTALQDKLNEYYFEMGICNNKDELMGKSTNSAQLAFLKRLRIFMNNMVVTHLNISNPIGKKTVEQILNDLNKGTNIIPSSCNIRKNVEAVKAASYIEKVKKSLTEIEDLQILYDPESQFVAEEEIPNNECNNDAKDSLFTAAKQFLTGFEMPVSSTPSTAGEYSERYKKCMDHEIQNLYENFSSLNPILHSRTMLSNFMNIDLLDKINTPLTQVMEDTVIHIEEIHNLLSKGN</sequence>
<reference evidence="2" key="1">
    <citation type="submission" date="2025-08" db="UniProtKB">
        <authorList>
            <consortium name="RefSeq"/>
        </authorList>
    </citation>
    <scope>IDENTIFICATION</scope>
</reference>
<gene>
    <name evidence="2" type="primary">LOC107270149</name>
</gene>
<proteinExistence type="predicted"/>
<accession>A0AAJ7C2J9</accession>
<name>A0AAJ7C2J9_CEPCN</name>